<proteinExistence type="predicted"/>
<evidence type="ECO:0000259" key="2">
    <source>
        <dbReference type="PROSITE" id="PS51084"/>
    </source>
</evidence>
<sequence>MSSIFTKIIQGELPGHRVWEDEHALAILTIEPIQEGHLLLIPKEEIDHWDDLPAELAVHLMTVSQMLAKGLKKVFPCQRVSMMIIGLEVPHTHIHLVPINDMADANIGNAKRADNDALAATAVKIRAALG</sequence>
<keyword evidence="3" id="KW-0489">Methyltransferase</keyword>
<dbReference type="PRINTS" id="PR00332">
    <property type="entry name" value="HISTRIAD"/>
</dbReference>
<dbReference type="EMBL" id="JBFRYB010000001">
    <property type="protein sequence ID" value="MEX1665775.1"/>
    <property type="molecule type" value="Genomic_DNA"/>
</dbReference>
<accession>A0ABV3TVY4</accession>
<feature type="domain" description="HIT" evidence="2">
    <location>
        <begin position="4"/>
        <end position="107"/>
    </location>
</feature>
<keyword evidence="3" id="KW-0808">Transferase</keyword>
<dbReference type="PANTHER" id="PTHR46648:SF1">
    <property type="entry name" value="ADENOSINE 5'-MONOPHOSPHORAMIDASE HNT1"/>
    <property type="match status" value="1"/>
</dbReference>
<evidence type="ECO:0000313" key="4">
    <source>
        <dbReference type="Proteomes" id="UP001557484"/>
    </source>
</evidence>
<dbReference type="EC" id="2.1.1.-" evidence="3"/>
<organism evidence="3 4">
    <name type="scientific">Zhongshania arctica</name>
    <dbReference type="NCBI Taxonomy" id="3238302"/>
    <lineage>
        <taxon>Bacteria</taxon>
        <taxon>Pseudomonadati</taxon>
        <taxon>Pseudomonadota</taxon>
        <taxon>Gammaproteobacteria</taxon>
        <taxon>Cellvibrionales</taxon>
        <taxon>Spongiibacteraceae</taxon>
        <taxon>Zhongshania</taxon>
    </lineage>
</organism>
<dbReference type="SUPFAM" id="SSF54197">
    <property type="entry name" value="HIT-like"/>
    <property type="match status" value="1"/>
</dbReference>
<dbReference type="InterPro" id="IPR036265">
    <property type="entry name" value="HIT-like_sf"/>
</dbReference>
<name>A0ABV3TVY4_9GAMM</name>
<dbReference type="GO" id="GO:0008168">
    <property type="term" value="F:methyltransferase activity"/>
    <property type="evidence" value="ECO:0007669"/>
    <property type="project" value="UniProtKB-KW"/>
</dbReference>
<gene>
    <name evidence="3" type="ORF">AB4875_09750</name>
</gene>
<keyword evidence="4" id="KW-1185">Reference proteome</keyword>
<dbReference type="Gene3D" id="3.30.428.10">
    <property type="entry name" value="HIT-like"/>
    <property type="match status" value="1"/>
</dbReference>
<protein>
    <submittedName>
        <fullName evidence="3">HIT family protein</fullName>
        <ecNumber evidence="3">2.1.1.-</ecNumber>
    </submittedName>
</protein>
<feature type="short sequence motif" description="Histidine triad motif" evidence="1">
    <location>
        <begin position="91"/>
        <end position="95"/>
    </location>
</feature>
<reference evidence="3 4" key="1">
    <citation type="journal article" date="2011" name="Int. J. Syst. Evol. Microbiol.">
        <title>Zhongshania antarctica gen. nov., sp. nov. and Zhongshania guokunii sp. nov., gammaproteobacteria respectively isolated from coastal attached (fast) ice and surface seawater of the Antarctic.</title>
        <authorList>
            <person name="Li H.J."/>
            <person name="Zhang X.Y."/>
            <person name="Chen C.X."/>
            <person name="Zhang Y.J."/>
            <person name="Gao Z.M."/>
            <person name="Yu Y."/>
            <person name="Chen X.L."/>
            <person name="Chen B."/>
            <person name="Zhang Y.Z."/>
        </authorList>
    </citation>
    <scope>NUCLEOTIDE SEQUENCE [LARGE SCALE GENOMIC DNA]</scope>
    <source>
        <strain evidence="3 4">R06B22</strain>
    </source>
</reference>
<dbReference type="Pfam" id="PF01230">
    <property type="entry name" value="HIT"/>
    <property type="match status" value="1"/>
</dbReference>
<dbReference type="PANTHER" id="PTHR46648">
    <property type="entry name" value="HIT FAMILY PROTEIN 1"/>
    <property type="match status" value="1"/>
</dbReference>
<dbReference type="InterPro" id="IPR001310">
    <property type="entry name" value="Histidine_triad_HIT"/>
</dbReference>
<dbReference type="GO" id="GO:0032259">
    <property type="term" value="P:methylation"/>
    <property type="evidence" value="ECO:0007669"/>
    <property type="project" value="UniProtKB-KW"/>
</dbReference>
<dbReference type="RefSeq" id="WP_368375872.1">
    <property type="nucleotide sequence ID" value="NZ_JBFRYB010000001.1"/>
</dbReference>
<dbReference type="InterPro" id="IPR011146">
    <property type="entry name" value="HIT-like"/>
</dbReference>
<evidence type="ECO:0000313" key="3">
    <source>
        <dbReference type="EMBL" id="MEX1665775.1"/>
    </source>
</evidence>
<dbReference type="PROSITE" id="PS51084">
    <property type="entry name" value="HIT_2"/>
    <property type="match status" value="1"/>
</dbReference>
<dbReference type="Proteomes" id="UP001557484">
    <property type="component" value="Unassembled WGS sequence"/>
</dbReference>
<comment type="caution">
    <text evidence="3">The sequence shown here is derived from an EMBL/GenBank/DDBJ whole genome shotgun (WGS) entry which is preliminary data.</text>
</comment>
<evidence type="ECO:0000256" key="1">
    <source>
        <dbReference type="PROSITE-ProRule" id="PRU00464"/>
    </source>
</evidence>